<reference evidence="13 14" key="1">
    <citation type="submission" date="2016-10" db="EMBL/GenBank/DDBJ databases">
        <authorList>
            <person name="de Groot N.N."/>
        </authorList>
    </citation>
    <scope>NUCLEOTIDE SEQUENCE [LARGE SCALE GENOMIC DNA]</scope>
    <source>
        <strain evidence="13 14">CGMCC 1.6762</strain>
    </source>
</reference>
<proteinExistence type="inferred from homology"/>
<dbReference type="PROSITE" id="PS51192">
    <property type="entry name" value="HELICASE_ATP_BIND_1"/>
    <property type="match status" value="1"/>
</dbReference>
<dbReference type="InterPro" id="IPR055180">
    <property type="entry name" value="HsdR_RecA-like_helicase_dom_2"/>
</dbReference>
<sequence>MAYQSEAQLERKLVEQLVSQGYERIQIPDEEQLVLNFRQQVNRFNQAKLNGNELTDKEFDRLMTQISGKSIFDSAKILRDKQEIEREDGTILAIELFNTREWCKNKFQVSTQTTVRGTYTSRFDVTLLVNGLPVVQIELKKRGKDFSEAFNQVMRYRRDAYRGLFRFIQIFVVSNGVDTKYFSNSDKDILYSHTFFWSDRYNKLITNLQEFTSDFLERCRLAKMIARYMVLNETDQVLMVMRPYQVYAVEALINRATETRNNGFIWHTTGSGKTLTSFKASQILANEPGIAKVIFLVDRRDLDSQTIAEFNKFEKDSVDTTDRTDTLVAQFEDKTKPFIVTTIQKMANAIRNPRYANVMGEYRDERVVFIIDECHRSQFGEMHTMINRHFKKAQYFGFTGTPRFEENKSQDGRTTADLFDKMLHSYLIKDAIRDGNVLGFSVEHISTFKGAYDETDESLAEAINTEEVWMDEERMKLVSRHILDIHGRKSADGKYTAIFAVQSIPMAVKYYDLLREANRDGLKIAGIFTYNPNEESEGADEHSRESLDRMIRDYNQLFDTNFSTEIFSSYFTDVSKKVKSAQIDILIVVNMFLTGFDAKTLNTLYTDKNLKYHDLIQAYSRTNRVEKKSKPYGNIVNYRNLKKNTDEAIKLFSQTDSADDVLMKSYEYYEKKFEEALTELLKIAKTPDEVDLLEGETEKAGFIVAFRELTRVLVRLKTFTEFRFDEGAIGIGEQEYLDFKSKYLKVVDEARVQKEKVSILQDIDFELELMHSDKINVDYILNLIRNLDLKDKDSLPWEIKKIEEEIDRSDSPDLRKKIDLLKSFLNRVVPDLPADASIDDEYHKHEEEEREREIDEFAEEVELPPDQIKDYIREYEYSYLLPQSKISDSVKAPFKKKRTLVRRIIDFIRENTEKYM</sequence>
<dbReference type="SMART" id="SM00487">
    <property type="entry name" value="DEXDc"/>
    <property type="match status" value="1"/>
</dbReference>
<comment type="subunit">
    <text evidence="3 11">The type I restriction/modification system is composed of three polypeptides R, M and S.</text>
</comment>
<dbReference type="EMBL" id="FNAR01000028">
    <property type="protein sequence ID" value="SDE90395.1"/>
    <property type="molecule type" value="Genomic_DNA"/>
</dbReference>
<dbReference type="Pfam" id="PF04313">
    <property type="entry name" value="HSDR_N"/>
    <property type="match status" value="1"/>
</dbReference>
<evidence type="ECO:0000313" key="13">
    <source>
        <dbReference type="EMBL" id="SDE90395.1"/>
    </source>
</evidence>
<evidence type="ECO:0000256" key="7">
    <source>
        <dbReference type="ARBA" id="ARBA00022759"/>
    </source>
</evidence>
<evidence type="ECO:0000256" key="8">
    <source>
        <dbReference type="ARBA" id="ARBA00022801"/>
    </source>
</evidence>
<keyword evidence="4" id="KW-0540">Nuclease</keyword>
<dbReference type="SUPFAM" id="SSF52540">
    <property type="entry name" value="P-loop containing nucleoside triphosphate hydrolases"/>
    <property type="match status" value="2"/>
</dbReference>
<dbReference type="CDD" id="cd22332">
    <property type="entry name" value="HsdR_N"/>
    <property type="match status" value="1"/>
</dbReference>
<dbReference type="Gene3D" id="3.90.1570.50">
    <property type="match status" value="1"/>
</dbReference>
<dbReference type="Pfam" id="PF12008">
    <property type="entry name" value="EcoR124_C"/>
    <property type="match status" value="1"/>
</dbReference>
<dbReference type="Proteomes" id="UP000198823">
    <property type="component" value="Unassembled WGS sequence"/>
</dbReference>
<evidence type="ECO:0000256" key="9">
    <source>
        <dbReference type="ARBA" id="ARBA00022840"/>
    </source>
</evidence>
<keyword evidence="9 11" id="KW-0067">ATP-binding</keyword>
<keyword evidence="6 11" id="KW-0680">Restriction system</keyword>
<evidence type="ECO:0000256" key="2">
    <source>
        <dbReference type="ARBA" id="ARBA00008598"/>
    </source>
</evidence>
<keyword evidence="10 11" id="KW-0238">DNA-binding</keyword>
<dbReference type="NCBIfam" id="TIGR00348">
    <property type="entry name" value="hsdR"/>
    <property type="match status" value="1"/>
</dbReference>
<dbReference type="InterPro" id="IPR051268">
    <property type="entry name" value="Type-I_R_enzyme_R_subunit"/>
</dbReference>
<keyword evidence="7" id="KW-0255">Endonuclease</keyword>
<dbReference type="GO" id="GO:0009307">
    <property type="term" value="P:DNA restriction-modification system"/>
    <property type="evidence" value="ECO:0007669"/>
    <property type="project" value="UniProtKB-KW"/>
</dbReference>
<evidence type="ECO:0000313" key="14">
    <source>
        <dbReference type="Proteomes" id="UP000198823"/>
    </source>
</evidence>
<evidence type="ECO:0000256" key="10">
    <source>
        <dbReference type="ARBA" id="ARBA00023125"/>
    </source>
</evidence>
<dbReference type="InterPro" id="IPR027417">
    <property type="entry name" value="P-loop_NTPase"/>
</dbReference>
<dbReference type="OrthoDB" id="9758243at2"/>
<dbReference type="Gene3D" id="3.40.50.300">
    <property type="entry name" value="P-loop containing nucleotide triphosphate hydrolases"/>
    <property type="match status" value="2"/>
</dbReference>
<evidence type="ECO:0000256" key="3">
    <source>
        <dbReference type="ARBA" id="ARBA00011296"/>
    </source>
</evidence>
<comment type="function">
    <text evidence="11">Subunit R is required for both nuclease and ATPase activities, but not for modification.</text>
</comment>
<evidence type="ECO:0000256" key="6">
    <source>
        <dbReference type="ARBA" id="ARBA00022747"/>
    </source>
</evidence>
<evidence type="ECO:0000256" key="5">
    <source>
        <dbReference type="ARBA" id="ARBA00022741"/>
    </source>
</evidence>
<evidence type="ECO:0000259" key="12">
    <source>
        <dbReference type="PROSITE" id="PS51192"/>
    </source>
</evidence>
<protein>
    <recommendedName>
        <fullName evidence="11">Type I restriction enzyme endonuclease subunit</fullName>
        <shortName evidence="11">R protein</shortName>
        <ecNumber evidence="11">3.1.21.3</ecNumber>
    </recommendedName>
    <alternativeName>
        <fullName evidence="11">Type-1 restriction enzyme R protein</fullName>
    </alternativeName>
</protein>
<dbReference type="InterPro" id="IPR022625">
    <property type="entry name" value="TypeI_RM_Rsu_C"/>
</dbReference>
<dbReference type="GO" id="GO:0009035">
    <property type="term" value="F:type I site-specific deoxyribonuclease activity"/>
    <property type="evidence" value="ECO:0007669"/>
    <property type="project" value="UniProtKB-EC"/>
</dbReference>
<keyword evidence="5 11" id="KW-0547">Nucleotide-binding</keyword>
<evidence type="ECO:0000256" key="11">
    <source>
        <dbReference type="RuleBase" id="RU364115"/>
    </source>
</evidence>
<dbReference type="AlphaFoldDB" id="A0A1G7GQF1"/>
<dbReference type="InterPro" id="IPR004473">
    <property type="entry name" value="Restrct_endonuc_typeI_HsdR"/>
</dbReference>
<name>A0A1G7GQF1_9BACL</name>
<gene>
    <name evidence="13" type="ORF">SAMN04488126_12828</name>
</gene>
<dbReference type="GO" id="GO:0005524">
    <property type="term" value="F:ATP binding"/>
    <property type="evidence" value="ECO:0007669"/>
    <property type="project" value="UniProtKB-KW"/>
</dbReference>
<dbReference type="GO" id="GO:0003677">
    <property type="term" value="F:DNA binding"/>
    <property type="evidence" value="ECO:0007669"/>
    <property type="project" value="UniProtKB-KW"/>
</dbReference>
<dbReference type="CDD" id="cd18800">
    <property type="entry name" value="SF2_C_EcoR124I-like"/>
    <property type="match status" value="1"/>
</dbReference>
<feature type="domain" description="Helicase ATP-binding" evidence="12">
    <location>
        <begin position="254"/>
        <end position="402"/>
    </location>
</feature>
<dbReference type="InterPro" id="IPR014001">
    <property type="entry name" value="Helicase_ATP-bd"/>
</dbReference>
<keyword evidence="8 11" id="KW-0378">Hydrolase</keyword>
<dbReference type="Pfam" id="PF22679">
    <property type="entry name" value="T1R_D3-like"/>
    <property type="match status" value="1"/>
</dbReference>
<comment type="catalytic activity">
    <reaction evidence="1 11">
        <text>Endonucleolytic cleavage of DNA to give random double-stranded fragments with terminal 5'-phosphates, ATP is simultaneously hydrolyzed.</text>
        <dbReference type="EC" id="3.1.21.3"/>
    </reaction>
</comment>
<dbReference type="EC" id="3.1.21.3" evidence="11"/>
<evidence type="ECO:0000256" key="4">
    <source>
        <dbReference type="ARBA" id="ARBA00022722"/>
    </source>
</evidence>
<accession>A0A1G7GQF1</accession>
<dbReference type="STRING" id="426756.SAMN04488126_12828"/>
<dbReference type="CDD" id="cd18030">
    <property type="entry name" value="DEXHc_RE_I_HsdR"/>
    <property type="match status" value="1"/>
</dbReference>
<dbReference type="InterPro" id="IPR007409">
    <property type="entry name" value="Restrct_endonuc_type1_HsdR_N"/>
</dbReference>
<dbReference type="InterPro" id="IPR040980">
    <property type="entry name" value="SWI2_SNF2"/>
</dbReference>
<dbReference type="PANTHER" id="PTHR30195">
    <property type="entry name" value="TYPE I SITE-SPECIFIC DEOXYRIBONUCLEASE PROTEIN SUBUNIT M AND R"/>
    <property type="match status" value="1"/>
</dbReference>
<dbReference type="PANTHER" id="PTHR30195:SF16">
    <property type="entry name" value="TYPE I RESTRICTION ENZYME ENDONUCLEASE SUBUNIT"/>
    <property type="match status" value="1"/>
</dbReference>
<comment type="similarity">
    <text evidence="2 11">Belongs to the HsdR family.</text>
</comment>
<evidence type="ECO:0000256" key="1">
    <source>
        <dbReference type="ARBA" id="ARBA00000851"/>
    </source>
</evidence>
<dbReference type="Pfam" id="PF18766">
    <property type="entry name" value="SWI2_SNF2"/>
    <property type="match status" value="1"/>
</dbReference>
<dbReference type="RefSeq" id="WP_092098826.1">
    <property type="nucleotide sequence ID" value="NZ_FNAR01000028.1"/>
</dbReference>
<organism evidence="13 14">
    <name type="scientific">Bhargavaea beijingensis</name>
    <dbReference type="NCBI Taxonomy" id="426756"/>
    <lineage>
        <taxon>Bacteria</taxon>
        <taxon>Bacillati</taxon>
        <taxon>Bacillota</taxon>
        <taxon>Bacilli</taxon>
        <taxon>Bacillales</taxon>
        <taxon>Caryophanaceae</taxon>
        <taxon>Bhargavaea</taxon>
    </lineage>
</organism>